<gene>
    <name evidence="1" type="ordered locus">P9301_15891</name>
</gene>
<sequence>MNKEERTKRFKSMTSMQRQELILKKMKERGIEVGSGIPNKKYDSKEVYELINIANCFPELRDGKKNI</sequence>
<dbReference type="HOGENOM" id="CLU_189176_0_0_3"/>
<dbReference type="EMBL" id="CP000576">
    <property type="protein sequence ID" value="ABO18212.1"/>
    <property type="molecule type" value="Genomic_DNA"/>
</dbReference>
<dbReference type="RefSeq" id="WP_011863514.1">
    <property type="nucleotide sequence ID" value="NC_009091.1"/>
</dbReference>
<organism evidence="1 2">
    <name type="scientific">Prochlorococcus marinus (strain MIT 9301)</name>
    <dbReference type="NCBI Taxonomy" id="167546"/>
    <lineage>
        <taxon>Bacteria</taxon>
        <taxon>Bacillati</taxon>
        <taxon>Cyanobacteriota</taxon>
        <taxon>Cyanophyceae</taxon>
        <taxon>Synechococcales</taxon>
        <taxon>Prochlorococcaceae</taxon>
        <taxon>Prochlorococcus</taxon>
    </lineage>
</organism>
<dbReference type="eggNOG" id="ENOG5030738">
    <property type="taxonomic scope" value="Bacteria"/>
</dbReference>
<dbReference type="STRING" id="167546.P9301_15891"/>
<proteinExistence type="predicted"/>
<evidence type="ECO:0000313" key="1">
    <source>
        <dbReference type="EMBL" id="ABO18212.1"/>
    </source>
</evidence>
<keyword evidence="2" id="KW-1185">Reference proteome</keyword>
<name>A3PEN7_PROM0</name>
<evidence type="ECO:0000313" key="2">
    <source>
        <dbReference type="Proteomes" id="UP000001430"/>
    </source>
</evidence>
<dbReference type="Proteomes" id="UP000001430">
    <property type="component" value="Chromosome"/>
</dbReference>
<accession>A3PEN7</accession>
<dbReference type="AlphaFoldDB" id="A3PEN7"/>
<dbReference type="KEGG" id="pmg:P9301_15891"/>
<protein>
    <submittedName>
        <fullName evidence="1">Regulatory proteins, DeoR-like protein</fullName>
    </submittedName>
</protein>
<reference evidence="1 2" key="1">
    <citation type="journal article" date="2007" name="PLoS Genet.">
        <title>Patterns and implications of gene gain and loss in the evolution of Prochlorococcus.</title>
        <authorList>
            <person name="Kettler G.C."/>
            <person name="Martiny A.C."/>
            <person name="Huang K."/>
            <person name="Zucker J."/>
            <person name="Coleman M.L."/>
            <person name="Rodrigue S."/>
            <person name="Chen F."/>
            <person name="Lapidus A."/>
            <person name="Ferriera S."/>
            <person name="Johnson J."/>
            <person name="Steglich C."/>
            <person name="Church G.M."/>
            <person name="Richardson P."/>
            <person name="Chisholm S.W."/>
        </authorList>
    </citation>
    <scope>NUCLEOTIDE SEQUENCE [LARGE SCALE GENOMIC DNA]</scope>
    <source>
        <strain evidence="1 2">MIT 9301</strain>
    </source>
</reference>